<evidence type="ECO:0000313" key="3">
    <source>
        <dbReference type="EnsemblProtists" id="PYU1_T010096"/>
    </source>
</evidence>
<protein>
    <recommendedName>
        <fullName evidence="2">Knr4/Smi1-like domain-containing protein</fullName>
    </recommendedName>
</protein>
<dbReference type="Proteomes" id="UP000019132">
    <property type="component" value="Unassembled WGS sequence"/>
</dbReference>
<organism evidence="3 4">
    <name type="scientific">Globisporangium ultimum (strain ATCC 200006 / CBS 805.95 / DAOM BR144)</name>
    <name type="common">Pythium ultimum</name>
    <dbReference type="NCBI Taxonomy" id="431595"/>
    <lineage>
        <taxon>Eukaryota</taxon>
        <taxon>Sar</taxon>
        <taxon>Stramenopiles</taxon>
        <taxon>Oomycota</taxon>
        <taxon>Peronosporomycetes</taxon>
        <taxon>Pythiales</taxon>
        <taxon>Pythiaceae</taxon>
        <taxon>Globisporangium</taxon>
    </lineage>
</organism>
<proteinExistence type="predicted"/>
<dbReference type="SMART" id="SM00860">
    <property type="entry name" value="SMI1_KNR4"/>
    <property type="match status" value="1"/>
</dbReference>
<accession>K3WYP7</accession>
<dbReference type="STRING" id="431595.K3WYP7"/>
<sequence>MSGVQVLADGNPRQGGMDEDERDQCIHDVVNWFQRKAKLKNSTETSSDLQELEQALGTELPEALRSLLKKQSGGLWFDEYKAIVRTAETLAGIKGWKSSYIPFAADVDGAALITDVGSRNAVFEFGDDGKGSQLAPTLLQYLEEYRNRLLSGQYDYVEDVGLVERSRK</sequence>
<dbReference type="EMBL" id="GL376623">
    <property type="status" value="NOT_ANNOTATED_CDS"/>
    <property type="molecule type" value="Genomic_DNA"/>
</dbReference>
<evidence type="ECO:0000313" key="4">
    <source>
        <dbReference type="Proteomes" id="UP000019132"/>
    </source>
</evidence>
<feature type="domain" description="Knr4/Smi1-like" evidence="2">
    <location>
        <begin position="43"/>
        <end position="144"/>
    </location>
</feature>
<keyword evidence="4" id="KW-1185">Reference proteome</keyword>
<reference evidence="4" key="2">
    <citation type="submission" date="2010-04" db="EMBL/GenBank/DDBJ databases">
        <authorList>
            <person name="Buell R."/>
            <person name="Hamilton J."/>
            <person name="Hostetler J."/>
        </authorList>
    </citation>
    <scope>NUCLEOTIDE SEQUENCE [LARGE SCALE GENOMIC DNA]</scope>
    <source>
        <strain evidence="4">DAOM:BR144</strain>
    </source>
</reference>
<dbReference type="HOGENOM" id="CLU_131803_0_0_1"/>
<dbReference type="EnsemblProtists" id="PYU1_T010096">
    <property type="protein sequence ID" value="PYU1_T010096"/>
    <property type="gene ID" value="PYU1_G010076"/>
</dbReference>
<dbReference type="Gene3D" id="3.40.1580.10">
    <property type="entry name" value="SMI1/KNR4-like"/>
    <property type="match status" value="1"/>
</dbReference>
<dbReference type="eggNOG" id="ENOG502S24U">
    <property type="taxonomic scope" value="Eukaryota"/>
</dbReference>
<name>K3WYP7_GLOUD</name>
<dbReference type="Pfam" id="PF09346">
    <property type="entry name" value="SMI1_KNR4"/>
    <property type="match status" value="1"/>
</dbReference>
<reference evidence="3" key="3">
    <citation type="submission" date="2015-02" db="UniProtKB">
        <authorList>
            <consortium name="EnsemblProtists"/>
        </authorList>
    </citation>
    <scope>IDENTIFICATION</scope>
    <source>
        <strain evidence="3">DAOM BR144</strain>
    </source>
</reference>
<dbReference type="AlphaFoldDB" id="K3WYP7"/>
<dbReference type="OMA" id="DERDQCI"/>
<dbReference type="InterPro" id="IPR037883">
    <property type="entry name" value="Knr4/Smi1-like_sf"/>
</dbReference>
<feature type="region of interest" description="Disordered" evidence="1">
    <location>
        <begin position="1"/>
        <end position="21"/>
    </location>
</feature>
<dbReference type="InParanoid" id="K3WYP7"/>
<dbReference type="SUPFAM" id="SSF160631">
    <property type="entry name" value="SMI1/KNR4-like"/>
    <property type="match status" value="1"/>
</dbReference>
<evidence type="ECO:0000259" key="2">
    <source>
        <dbReference type="SMART" id="SM00860"/>
    </source>
</evidence>
<evidence type="ECO:0000256" key="1">
    <source>
        <dbReference type="SAM" id="MobiDB-lite"/>
    </source>
</evidence>
<reference evidence="4" key="1">
    <citation type="journal article" date="2010" name="Genome Biol.">
        <title>Genome sequence of the necrotrophic plant pathogen Pythium ultimum reveals original pathogenicity mechanisms and effector repertoire.</title>
        <authorList>
            <person name="Levesque C.A."/>
            <person name="Brouwer H."/>
            <person name="Cano L."/>
            <person name="Hamilton J.P."/>
            <person name="Holt C."/>
            <person name="Huitema E."/>
            <person name="Raffaele S."/>
            <person name="Robideau G.P."/>
            <person name="Thines M."/>
            <person name="Win J."/>
            <person name="Zerillo M.M."/>
            <person name="Beakes G.W."/>
            <person name="Boore J.L."/>
            <person name="Busam D."/>
            <person name="Dumas B."/>
            <person name="Ferriera S."/>
            <person name="Fuerstenberg S.I."/>
            <person name="Gachon C.M."/>
            <person name="Gaulin E."/>
            <person name="Govers F."/>
            <person name="Grenville-Briggs L."/>
            <person name="Horner N."/>
            <person name="Hostetler J."/>
            <person name="Jiang R.H."/>
            <person name="Johnson J."/>
            <person name="Krajaejun T."/>
            <person name="Lin H."/>
            <person name="Meijer H.J."/>
            <person name="Moore B."/>
            <person name="Morris P."/>
            <person name="Phuntmart V."/>
            <person name="Puiu D."/>
            <person name="Shetty J."/>
            <person name="Stajich J.E."/>
            <person name="Tripathy S."/>
            <person name="Wawra S."/>
            <person name="van West P."/>
            <person name="Whitty B.R."/>
            <person name="Coutinho P.M."/>
            <person name="Henrissat B."/>
            <person name="Martin F."/>
            <person name="Thomas P.D."/>
            <person name="Tyler B.M."/>
            <person name="De Vries R.P."/>
            <person name="Kamoun S."/>
            <person name="Yandell M."/>
            <person name="Tisserat N."/>
            <person name="Buell C.R."/>
        </authorList>
    </citation>
    <scope>NUCLEOTIDE SEQUENCE</scope>
    <source>
        <strain evidence="4">DAOM:BR144</strain>
    </source>
</reference>
<dbReference type="VEuPathDB" id="FungiDB:PYU1_G010076"/>
<dbReference type="InterPro" id="IPR018958">
    <property type="entry name" value="Knr4/Smi1-like_dom"/>
</dbReference>